<reference evidence="1" key="1">
    <citation type="journal article" date="2014" name="Front. Microbiol.">
        <title>High frequency of phylogenetically diverse reductive dehalogenase-homologous genes in deep subseafloor sedimentary metagenomes.</title>
        <authorList>
            <person name="Kawai M."/>
            <person name="Futagami T."/>
            <person name="Toyoda A."/>
            <person name="Takaki Y."/>
            <person name="Nishi S."/>
            <person name="Hori S."/>
            <person name="Arai W."/>
            <person name="Tsubouchi T."/>
            <person name="Morono Y."/>
            <person name="Uchiyama I."/>
            <person name="Ito T."/>
            <person name="Fujiyama A."/>
            <person name="Inagaki F."/>
            <person name="Takami H."/>
        </authorList>
    </citation>
    <scope>NUCLEOTIDE SEQUENCE</scope>
    <source>
        <strain evidence="1">Expedition CK06-06</strain>
    </source>
</reference>
<comment type="caution">
    <text evidence="1">The sequence shown here is derived from an EMBL/GenBank/DDBJ whole genome shotgun (WGS) entry which is preliminary data.</text>
</comment>
<dbReference type="EMBL" id="BARW01031911">
    <property type="protein sequence ID" value="GAJ07532.1"/>
    <property type="molecule type" value="Genomic_DNA"/>
</dbReference>
<accession>X1UVC4</accession>
<name>X1UVC4_9ZZZZ</name>
<organism evidence="1">
    <name type="scientific">marine sediment metagenome</name>
    <dbReference type="NCBI Taxonomy" id="412755"/>
    <lineage>
        <taxon>unclassified sequences</taxon>
        <taxon>metagenomes</taxon>
        <taxon>ecological metagenomes</taxon>
    </lineage>
</organism>
<evidence type="ECO:0000313" key="1">
    <source>
        <dbReference type="EMBL" id="GAJ07532.1"/>
    </source>
</evidence>
<dbReference type="AlphaFoldDB" id="X1UVC4"/>
<proteinExistence type="predicted"/>
<gene>
    <name evidence="1" type="ORF">S12H4_50635</name>
</gene>
<protein>
    <submittedName>
        <fullName evidence="1">Uncharacterized protein</fullName>
    </submittedName>
</protein>
<sequence>MPKKSSIITVAAQGNGYSVDARGAFGGGWTRHVTLAELSGAITTAWQQYGSIALFNNSLTLRVYIQPMALLWPV</sequence>